<proteinExistence type="predicted"/>
<dbReference type="EMBL" id="BMHH01000006">
    <property type="protein sequence ID" value="GGA91284.1"/>
    <property type="molecule type" value="Genomic_DNA"/>
</dbReference>
<keyword evidence="2" id="KW-1003">Cell membrane</keyword>
<evidence type="ECO:0000259" key="7">
    <source>
        <dbReference type="Pfam" id="PF12823"/>
    </source>
</evidence>
<evidence type="ECO:0000256" key="2">
    <source>
        <dbReference type="ARBA" id="ARBA00022475"/>
    </source>
</evidence>
<keyword evidence="3 6" id="KW-0812">Transmembrane</keyword>
<reference evidence="8" key="1">
    <citation type="journal article" date="2014" name="Int. J. Syst. Evol. Microbiol.">
        <title>Complete genome sequence of Corynebacterium casei LMG S-19264T (=DSM 44701T), isolated from a smear-ripened cheese.</title>
        <authorList>
            <consortium name="US DOE Joint Genome Institute (JGI-PGF)"/>
            <person name="Walter F."/>
            <person name="Albersmeier A."/>
            <person name="Kalinowski J."/>
            <person name="Ruckert C."/>
        </authorList>
    </citation>
    <scope>NUCLEOTIDE SEQUENCE</scope>
    <source>
        <strain evidence="8">CGMCC 1.15082</strain>
    </source>
</reference>
<dbReference type="Pfam" id="PF12823">
    <property type="entry name" value="DUF3817"/>
    <property type="match status" value="1"/>
</dbReference>
<evidence type="ECO:0000256" key="4">
    <source>
        <dbReference type="ARBA" id="ARBA00022989"/>
    </source>
</evidence>
<feature type="domain" description="DUF3817" evidence="7">
    <location>
        <begin position="4"/>
        <end position="90"/>
    </location>
</feature>
<feature type="transmembrane region" description="Helical" evidence="6">
    <location>
        <begin position="6"/>
        <end position="27"/>
    </location>
</feature>
<accession>A0A916SAK0</accession>
<organism evidence="8 9">
    <name type="scientific">Brucella endophytica</name>
    <dbReference type="NCBI Taxonomy" id="1963359"/>
    <lineage>
        <taxon>Bacteria</taxon>
        <taxon>Pseudomonadati</taxon>
        <taxon>Pseudomonadota</taxon>
        <taxon>Alphaproteobacteria</taxon>
        <taxon>Hyphomicrobiales</taxon>
        <taxon>Brucellaceae</taxon>
        <taxon>Brucella/Ochrobactrum group</taxon>
        <taxon>Brucella</taxon>
    </lineage>
</organism>
<keyword evidence="5 6" id="KW-0472">Membrane</keyword>
<dbReference type="PANTHER" id="PTHR40077:SF1">
    <property type="entry name" value="MEMBRANE PROTEIN"/>
    <property type="match status" value="1"/>
</dbReference>
<reference evidence="8" key="2">
    <citation type="submission" date="2020-09" db="EMBL/GenBank/DDBJ databases">
        <authorList>
            <person name="Sun Q."/>
            <person name="Zhou Y."/>
        </authorList>
    </citation>
    <scope>NUCLEOTIDE SEQUENCE</scope>
    <source>
        <strain evidence="8">CGMCC 1.15082</strain>
    </source>
</reference>
<comment type="caution">
    <text evidence="8">The sequence shown here is derived from an EMBL/GenBank/DDBJ whole genome shotgun (WGS) entry which is preliminary data.</text>
</comment>
<protein>
    <recommendedName>
        <fullName evidence="7">DUF3817 domain-containing protein</fullName>
    </recommendedName>
</protein>
<dbReference type="InterPro" id="IPR023845">
    <property type="entry name" value="DUF3817_TM"/>
</dbReference>
<evidence type="ECO:0000256" key="3">
    <source>
        <dbReference type="ARBA" id="ARBA00022692"/>
    </source>
</evidence>
<keyword evidence="9" id="KW-1185">Reference proteome</keyword>
<dbReference type="NCBIfam" id="TIGR03954">
    <property type="entry name" value="integ_memb_HG"/>
    <property type="match status" value="1"/>
</dbReference>
<dbReference type="RefSeq" id="WP_188823834.1">
    <property type="nucleotide sequence ID" value="NZ_BMHH01000006.1"/>
</dbReference>
<dbReference type="Proteomes" id="UP000646478">
    <property type="component" value="Unassembled WGS sequence"/>
</dbReference>
<comment type="subcellular location">
    <subcellularLocation>
        <location evidence="1">Cell membrane</location>
        <topology evidence="1">Multi-pass membrane protein</topology>
    </subcellularLocation>
</comment>
<dbReference type="PANTHER" id="PTHR40077">
    <property type="entry name" value="MEMBRANE PROTEIN-RELATED"/>
    <property type="match status" value="1"/>
</dbReference>
<keyword evidence="4 6" id="KW-1133">Transmembrane helix</keyword>
<sequence>MPGRMLRTLALAEAVTLLILLFVAVPLKHLAGMPEATRVMGPIHGLMFLAFSWATIRSLSEGLIVGRDAVRLFIGACLPFGGIVNERWLRGKLAERAA</sequence>
<evidence type="ECO:0000256" key="1">
    <source>
        <dbReference type="ARBA" id="ARBA00004651"/>
    </source>
</evidence>
<name>A0A916SAK0_9HYPH</name>
<evidence type="ECO:0000256" key="5">
    <source>
        <dbReference type="ARBA" id="ARBA00023136"/>
    </source>
</evidence>
<evidence type="ECO:0000313" key="8">
    <source>
        <dbReference type="EMBL" id="GGA91284.1"/>
    </source>
</evidence>
<dbReference type="GO" id="GO:0005886">
    <property type="term" value="C:plasma membrane"/>
    <property type="evidence" value="ECO:0007669"/>
    <property type="project" value="UniProtKB-SubCell"/>
</dbReference>
<gene>
    <name evidence="8" type="ORF">GCM10011491_19110</name>
</gene>
<evidence type="ECO:0000313" key="9">
    <source>
        <dbReference type="Proteomes" id="UP000646478"/>
    </source>
</evidence>
<dbReference type="AlphaFoldDB" id="A0A916SAK0"/>
<evidence type="ECO:0000256" key="6">
    <source>
        <dbReference type="SAM" id="Phobius"/>
    </source>
</evidence>